<feature type="domain" description="Helicase C-terminal" evidence="11">
    <location>
        <begin position="696"/>
        <end position="840"/>
    </location>
</feature>
<feature type="compositionally biased region" description="Basic and acidic residues" evidence="8">
    <location>
        <begin position="1059"/>
        <end position="1073"/>
    </location>
</feature>
<gene>
    <name evidence="13" type="ORF">ZOSMA_193G00430</name>
</gene>
<feature type="region of interest" description="Disordered" evidence="8">
    <location>
        <begin position="1162"/>
        <end position="1187"/>
    </location>
</feature>
<feature type="compositionally biased region" description="Gly residues" evidence="8">
    <location>
        <begin position="1013"/>
        <end position="1038"/>
    </location>
</feature>
<dbReference type="PROSITE" id="PS50020">
    <property type="entry name" value="WW_DOMAIN_2"/>
    <property type="match status" value="1"/>
</dbReference>
<accession>A0A0K9PRG2</accession>
<dbReference type="AlphaFoldDB" id="A0A0K9PRG2"/>
<evidence type="ECO:0000256" key="7">
    <source>
        <dbReference type="PROSITE-ProRule" id="PRU00552"/>
    </source>
</evidence>
<comment type="caution">
    <text evidence="13">The sequence shown here is derived from an EMBL/GenBank/DDBJ whole genome shotgun (WGS) entry which is preliminary data.</text>
</comment>
<dbReference type="SMART" id="SM00456">
    <property type="entry name" value="WW"/>
    <property type="match status" value="1"/>
</dbReference>
<dbReference type="InterPro" id="IPR000629">
    <property type="entry name" value="RNA-helicase_DEAD-box_CS"/>
</dbReference>
<dbReference type="EC" id="3.6.4.13" evidence="1"/>
<feature type="region of interest" description="Disordered" evidence="8">
    <location>
        <begin position="47"/>
        <end position="101"/>
    </location>
</feature>
<feature type="compositionally biased region" description="Low complexity" evidence="8">
    <location>
        <begin position="213"/>
        <end position="226"/>
    </location>
</feature>
<feature type="compositionally biased region" description="Low complexity" evidence="8">
    <location>
        <begin position="73"/>
        <end position="84"/>
    </location>
</feature>
<dbReference type="Pfam" id="PF00397">
    <property type="entry name" value="WW"/>
    <property type="match status" value="1"/>
</dbReference>
<dbReference type="InterPro" id="IPR027417">
    <property type="entry name" value="P-loop_NTPase"/>
</dbReference>
<dbReference type="PROSITE" id="PS01159">
    <property type="entry name" value="WW_DOMAIN_1"/>
    <property type="match status" value="1"/>
</dbReference>
<dbReference type="PANTHER" id="PTHR47958">
    <property type="entry name" value="ATP-DEPENDENT RNA HELICASE DBP3"/>
    <property type="match status" value="1"/>
</dbReference>
<dbReference type="InterPro" id="IPR014014">
    <property type="entry name" value="RNA_helicase_DEAD_Q_motif"/>
</dbReference>
<evidence type="ECO:0000259" key="10">
    <source>
        <dbReference type="PROSITE" id="PS51192"/>
    </source>
</evidence>
<dbReference type="SMART" id="SM00487">
    <property type="entry name" value="DEXDc"/>
    <property type="match status" value="1"/>
</dbReference>
<keyword evidence="5" id="KW-0067">ATP-binding</keyword>
<dbReference type="Pfam" id="PF00271">
    <property type="entry name" value="Helicase_C"/>
    <property type="match status" value="1"/>
</dbReference>
<dbReference type="CDD" id="cd18787">
    <property type="entry name" value="SF2_C_DEAD"/>
    <property type="match status" value="1"/>
</dbReference>
<protein>
    <recommendedName>
        <fullName evidence="1">RNA helicase</fullName>
        <ecNumber evidence="1">3.6.4.13</ecNumber>
    </recommendedName>
</protein>
<feature type="short sequence motif" description="Q motif" evidence="7">
    <location>
        <begin position="462"/>
        <end position="490"/>
    </location>
</feature>
<feature type="region of interest" description="Disordered" evidence="8">
    <location>
        <begin position="941"/>
        <end position="1136"/>
    </location>
</feature>
<dbReference type="SUPFAM" id="SSF51045">
    <property type="entry name" value="WW domain"/>
    <property type="match status" value="1"/>
</dbReference>
<sequence>MEDVASTSSAPRYAPEDPTLPNPWKGLIDGTNGMLYYWNPETNVTQYEKPPSTIPPVPLGPPPTPLIPPNLPQNPNVNQQQPNQHRFQPTNWSSDHPTQNMQTGIQLQNPYLNQQSYPYSGNQLPSKQSEQPLMPQSQKGQHMLQQQAEKLSGNQAPYQFLGPQSSQQHPRQQLSQQQSGQQYPQQHPGQVYSHLQTGQQMSYQQPTPHMLHQDSSQHGSQIQQQSMPHQKTHAEAHQQPRVQVNQHTDTPSFLQGNQIGYSTYEIQSSGGVQTKPLGIPQGQIPLSGVSSLQTQQQMGSLSSSSYFQMQQNTDAIQQGQHQLGINLRPTNQMGTGPPGTSNHMLSLGSPMGLEYEDGKHRGAEDEFRNNRQKHESGLSMLQPKLAPIPTARNIQETKSGGPHNTKIYSPGPTATINMPPNPIRSSPRMSTSSDLGILSAVDAYRRQHEVTVMGENIPAPFITYESTGFPPEILREMHFAGFMSPTPIQAQTWPIAMQGRDIVAIAKTGSGKTLGYLIPAFLHLRRCRNNRQIGPTALVIAPTRELATQIQDEAVKFGRSSGVSSTCLYGGAPKGPQLREIERGTDIVIATPGRLNDILEMGKINLRQVSFLMLDEADRMLDMGFEPQIRKIVNEIPRQRQIVMFTATWPKEVIKIAGDLLVSPVQVNIGSINELAANKAITQYVEVVLPTYKERRLEQILRSQEQGSKIIIFCSTKRLCDQLARGIGRNFGATVIHGDKSQSERDWALNQFRSGKFPILVATDVAARGLDVKDIRVVINYDFPTGIEDYVHRIGRTGRAGATGASYTFLSDHDWKYAGDLIKVLEGANQQVPSEVREMAERGAPALSKFRGGPNRLESYSGHGGGMRDDGGRSGTMREGGGGRIGGMRDGGGHGFGMRDSGGGRGFDMRDNGGGRGFEMRNNGGGRGFDMRDNGGGRGFEMRNNGGGRGFDMRDGGGGRGFDMRDGGGGRGFDMRDGGRGRGFDMRDGGRGRGFDMRDGVGGRGFDIRDGGGGHGGSGMRDGGGGGSGGYGRGGGRYGQMEGRGGRFDYSHRPTSGVRNRDRSYSRSPDRGRSWSRNRSRSWSRSRSRSRSYSRSYSRSRSRSRSRSFDRYNGRNRNSSRVSGFDVPPPTTSAITVPQSVPLPCAAASDTNSLLEVSATMPVDGVTTTPPPAAPSDSCPQEEAAQG</sequence>
<keyword evidence="2" id="KW-0547">Nucleotide-binding</keyword>
<dbReference type="OrthoDB" id="196131at2759"/>
<evidence type="ECO:0000256" key="5">
    <source>
        <dbReference type="ARBA" id="ARBA00022840"/>
    </source>
</evidence>
<feature type="compositionally biased region" description="Polar residues" evidence="8">
    <location>
        <begin position="240"/>
        <end position="255"/>
    </location>
</feature>
<feature type="region of interest" description="Disordered" evidence="8">
    <location>
        <begin position="846"/>
        <end position="906"/>
    </location>
</feature>
<keyword evidence="14" id="KW-1185">Reference proteome</keyword>
<evidence type="ECO:0000259" key="11">
    <source>
        <dbReference type="PROSITE" id="PS51194"/>
    </source>
</evidence>
<organism evidence="13 14">
    <name type="scientific">Zostera marina</name>
    <name type="common">Eelgrass</name>
    <dbReference type="NCBI Taxonomy" id="29655"/>
    <lineage>
        <taxon>Eukaryota</taxon>
        <taxon>Viridiplantae</taxon>
        <taxon>Streptophyta</taxon>
        <taxon>Embryophyta</taxon>
        <taxon>Tracheophyta</taxon>
        <taxon>Spermatophyta</taxon>
        <taxon>Magnoliopsida</taxon>
        <taxon>Liliopsida</taxon>
        <taxon>Zosteraceae</taxon>
        <taxon>Zostera</taxon>
    </lineage>
</organism>
<proteinExistence type="predicted"/>
<feature type="region of interest" description="Disordered" evidence="8">
    <location>
        <begin position="394"/>
        <end position="418"/>
    </location>
</feature>
<dbReference type="OMA" id="RGFDMRD"/>
<evidence type="ECO:0000259" key="12">
    <source>
        <dbReference type="PROSITE" id="PS51195"/>
    </source>
</evidence>
<evidence type="ECO:0000256" key="8">
    <source>
        <dbReference type="SAM" id="MobiDB-lite"/>
    </source>
</evidence>
<dbReference type="EMBL" id="LFYR01000709">
    <property type="protein sequence ID" value="KMZ70812.1"/>
    <property type="molecule type" value="Genomic_DNA"/>
</dbReference>
<feature type="compositionally biased region" description="Basic and acidic residues" evidence="8">
    <location>
        <begin position="951"/>
        <end position="1012"/>
    </location>
</feature>
<feature type="compositionally biased region" description="Gly residues" evidence="8">
    <location>
        <begin position="941"/>
        <end position="950"/>
    </location>
</feature>
<feature type="domain" description="Helicase ATP-binding" evidence="10">
    <location>
        <begin position="493"/>
        <end position="667"/>
    </location>
</feature>
<dbReference type="GO" id="GO:0016787">
    <property type="term" value="F:hydrolase activity"/>
    <property type="evidence" value="ECO:0007669"/>
    <property type="project" value="UniProtKB-KW"/>
</dbReference>
<feature type="domain" description="DEAD-box RNA helicase Q" evidence="12">
    <location>
        <begin position="462"/>
        <end position="490"/>
    </location>
</feature>
<feature type="compositionally biased region" description="Polar residues" evidence="8">
    <location>
        <begin position="113"/>
        <end position="157"/>
    </location>
</feature>
<feature type="compositionally biased region" description="Polar residues" evidence="8">
    <location>
        <begin position="85"/>
        <end position="101"/>
    </location>
</feature>
<keyword evidence="4" id="KW-0347">Helicase</keyword>
<evidence type="ECO:0000256" key="1">
    <source>
        <dbReference type="ARBA" id="ARBA00012552"/>
    </source>
</evidence>
<feature type="compositionally biased region" description="Gly residues" evidence="8">
    <location>
        <begin position="878"/>
        <end position="906"/>
    </location>
</feature>
<feature type="region of interest" description="Disordered" evidence="8">
    <location>
        <begin position="1"/>
        <end position="24"/>
    </location>
</feature>
<evidence type="ECO:0000256" key="4">
    <source>
        <dbReference type="ARBA" id="ARBA00022806"/>
    </source>
</evidence>
<evidence type="ECO:0000313" key="14">
    <source>
        <dbReference type="Proteomes" id="UP000036987"/>
    </source>
</evidence>
<dbReference type="Gene3D" id="3.40.50.300">
    <property type="entry name" value="P-loop containing nucleotide triphosphate hydrolases"/>
    <property type="match status" value="2"/>
</dbReference>
<dbReference type="InterPro" id="IPR011545">
    <property type="entry name" value="DEAD/DEAH_box_helicase_dom"/>
</dbReference>
<keyword evidence="6" id="KW-0694">RNA-binding</keyword>
<dbReference type="InterPro" id="IPR001202">
    <property type="entry name" value="WW_dom"/>
</dbReference>
<dbReference type="GO" id="GO:0003729">
    <property type="term" value="F:mRNA binding"/>
    <property type="evidence" value="ECO:0000318"/>
    <property type="project" value="GO_Central"/>
</dbReference>
<feature type="compositionally biased region" description="Low complexity" evidence="8">
    <location>
        <begin position="162"/>
        <end position="190"/>
    </location>
</feature>
<evidence type="ECO:0000256" key="2">
    <source>
        <dbReference type="ARBA" id="ARBA00022741"/>
    </source>
</evidence>
<dbReference type="FunFam" id="3.40.50.300:FF:000079">
    <property type="entry name" value="probable ATP-dependent RNA helicase DDX17"/>
    <property type="match status" value="1"/>
</dbReference>
<evidence type="ECO:0000313" key="13">
    <source>
        <dbReference type="EMBL" id="KMZ70812.1"/>
    </source>
</evidence>
<feature type="compositionally biased region" description="Pro residues" evidence="8">
    <location>
        <begin position="52"/>
        <end position="72"/>
    </location>
</feature>
<dbReference type="SUPFAM" id="SSF52540">
    <property type="entry name" value="P-loop containing nucleoside triphosphate hydrolases"/>
    <property type="match status" value="1"/>
</dbReference>
<dbReference type="FunFam" id="3.40.50.300:FF:000008">
    <property type="entry name" value="ATP-dependent RNA helicase RhlB"/>
    <property type="match status" value="1"/>
</dbReference>
<evidence type="ECO:0000259" key="9">
    <source>
        <dbReference type="PROSITE" id="PS50020"/>
    </source>
</evidence>
<dbReference type="Pfam" id="PF00270">
    <property type="entry name" value="DEAD"/>
    <property type="match status" value="1"/>
</dbReference>
<dbReference type="PROSITE" id="PS51194">
    <property type="entry name" value="HELICASE_CTER"/>
    <property type="match status" value="1"/>
</dbReference>
<dbReference type="GO" id="GO:0003724">
    <property type="term" value="F:RNA helicase activity"/>
    <property type="evidence" value="ECO:0000318"/>
    <property type="project" value="GO_Central"/>
</dbReference>
<feature type="compositionally biased region" description="Basic residues" evidence="8">
    <location>
        <begin position="1074"/>
        <end position="1106"/>
    </location>
</feature>
<dbReference type="InterPro" id="IPR001650">
    <property type="entry name" value="Helicase_C-like"/>
</dbReference>
<dbReference type="GO" id="GO:0005524">
    <property type="term" value="F:ATP binding"/>
    <property type="evidence" value="ECO:0007669"/>
    <property type="project" value="UniProtKB-KW"/>
</dbReference>
<dbReference type="CDD" id="cd00201">
    <property type="entry name" value="WW"/>
    <property type="match status" value="1"/>
</dbReference>
<dbReference type="SMART" id="SM00490">
    <property type="entry name" value="HELICc"/>
    <property type="match status" value="1"/>
</dbReference>
<evidence type="ECO:0000256" key="6">
    <source>
        <dbReference type="ARBA" id="ARBA00022884"/>
    </source>
</evidence>
<dbReference type="InterPro" id="IPR036020">
    <property type="entry name" value="WW_dom_sf"/>
</dbReference>
<feature type="compositionally biased region" description="Polar residues" evidence="8">
    <location>
        <begin position="1"/>
        <end position="10"/>
    </location>
</feature>
<feature type="compositionally biased region" description="Polar residues" evidence="8">
    <location>
        <begin position="193"/>
        <end position="207"/>
    </location>
</feature>
<feature type="domain" description="WW" evidence="9">
    <location>
        <begin position="18"/>
        <end position="52"/>
    </location>
</feature>
<dbReference type="PROSITE" id="PS51192">
    <property type="entry name" value="HELICASE_ATP_BIND_1"/>
    <property type="match status" value="1"/>
</dbReference>
<dbReference type="Proteomes" id="UP000036987">
    <property type="component" value="Unassembled WGS sequence"/>
</dbReference>
<dbReference type="STRING" id="29655.A0A0K9PRG2"/>
<feature type="region of interest" description="Disordered" evidence="8">
    <location>
        <begin position="113"/>
        <end position="255"/>
    </location>
</feature>
<reference evidence="14" key="1">
    <citation type="journal article" date="2016" name="Nature">
        <title>The genome of the seagrass Zostera marina reveals angiosperm adaptation to the sea.</title>
        <authorList>
            <person name="Olsen J.L."/>
            <person name="Rouze P."/>
            <person name="Verhelst B."/>
            <person name="Lin Y.-C."/>
            <person name="Bayer T."/>
            <person name="Collen J."/>
            <person name="Dattolo E."/>
            <person name="De Paoli E."/>
            <person name="Dittami S."/>
            <person name="Maumus F."/>
            <person name="Michel G."/>
            <person name="Kersting A."/>
            <person name="Lauritano C."/>
            <person name="Lohaus R."/>
            <person name="Toepel M."/>
            <person name="Tonon T."/>
            <person name="Vanneste K."/>
            <person name="Amirebrahimi M."/>
            <person name="Brakel J."/>
            <person name="Bostroem C."/>
            <person name="Chovatia M."/>
            <person name="Grimwood J."/>
            <person name="Jenkins J.W."/>
            <person name="Jueterbock A."/>
            <person name="Mraz A."/>
            <person name="Stam W.T."/>
            <person name="Tice H."/>
            <person name="Bornberg-Bauer E."/>
            <person name="Green P.J."/>
            <person name="Pearson G.A."/>
            <person name="Procaccini G."/>
            <person name="Duarte C.M."/>
            <person name="Schmutz J."/>
            <person name="Reusch T.B.H."/>
            <person name="Van de Peer Y."/>
        </authorList>
    </citation>
    <scope>NUCLEOTIDE SEQUENCE [LARGE SCALE GENOMIC DNA]</scope>
    <source>
        <strain evidence="14">cv. Finnish</strain>
    </source>
</reference>
<dbReference type="PROSITE" id="PS00039">
    <property type="entry name" value="DEAD_ATP_HELICASE"/>
    <property type="match status" value="1"/>
</dbReference>
<evidence type="ECO:0000256" key="3">
    <source>
        <dbReference type="ARBA" id="ARBA00022801"/>
    </source>
</evidence>
<keyword evidence="3" id="KW-0378">Hydrolase</keyword>
<dbReference type="InterPro" id="IPR014001">
    <property type="entry name" value="Helicase_ATP-bd"/>
</dbReference>
<name>A0A0K9PRG2_ZOSMR</name>
<dbReference type="PROSITE" id="PS51195">
    <property type="entry name" value="Q_MOTIF"/>
    <property type="match status" value="1"/>
</dbReference>